<evidence type="ECO:0000313" key="1">
    <source>
        <dbReference type="EMBL" id="GJB90025.1"/>
    </source>
</evidence>
<proteinExistence type="predicted"/>
<evidence type="ECO:0000313" key="2">
    <source>
        <dbReference type="Proteomes" id="UP000737420"/>
    </source>
</evidence>
<reference evidence="1 2" key="1">
    <citation type="submission" date="2021-07" db="EMBL/GenBank/DDBJ databases">
        <title>Draft genome sequence of carbapenem-resistant Aeromonas spp. in Japan.</title>
        <authorList>
            <person name="Maehana S."/>
            <person name="Suzuki M."/>
            <person name="Kitasato H."/>
        </authorList>
    </citation>
    <scope>NUCLEOTIDE SEQUENCE [LARGE SCALE GENOMIC DNA]</scope>
    <source>
        <strain evidence="1 2">KAM382</strain>
    </source>
</reference>
<organism evidence="1 2">
    <name type="scientific">Aeromonas caviae</name>
    <name type="common">Aeromonas punctata</name>
    <dbReference type="NCBI Taxonomy" id="648"/>
    <lineage>
        <taxon>Bacteria</taxon>
        <taxon>Pseudomonadati</taxon>
        <taxon>Pseudomonadota</taxon>
        <taxon>Gammaproteobacteria</taxon>
        <taxon>Aeromonadales</taxon>
        <taxon>Aeromonadaceae</taxon>
        <taxon>Aeromonas</taxon>
    </lineage>
</organism>
<dbReference type="AlphaFoldDB" id="A0ABD0B294"/>
<sequence length="146" mass="16318">MTMCNDMEEDALEASLRQTVRAQYHFRTSEQGLLAWDVRRLIRLSRNLPMQAVALGEIAELDRDHWYGHGDATPTVRSVVAHGQLMMAADLAYPILLDSAGRVMDGMHRVGKALMLGHSHVAARRFAADPAPDYQDCDPEALPYDD</sequence>
<comment type="caution">
    <text evidence="1">The sequence shown here is derived from an EMBL/GenBank/DDBJ whole genome shotgun (WGS) entry which is preliminary data.</text>
</comment>
<dbReference type="Proteomes" id="UP000737420">
    <property type="component" value="Unassembled WGS sequence"/>
</dbReference>
<protein>
    <submittedName>
        <fullName evidence="1">Uncharacterized protein</fullName>
    </submittedName>
</protein>
<name>A0ABD0B294_AERCA</name>
<dbReference type="EMBL" id="BPOP01000001">
    <property type="protein sequence ID" value="GJB90025.1"/>
    <property type="molecule type" value="Genomic_DNA"/>
</dbReference>
<gene>
    <name evidence="1" type="ORF">KAM382_00860</name>
</gene>
<accession>A0ABD0B294</accession>